<dbReference type="Proteomes" id="UP000794436">
    <property type="component" value="Unassembled WGS sequence"/>
</dbReference>
<evidence type="ECO:0000259" key="2">
    <source>
        <dbReference type="PROSITE" id="PS51770"/>
    </source>
</evidence>
<feature type="domain" description="HotDog ACOT-type" evidence="2">
    <location>
        <begin position="7"/>
        <end position="123"/>
    </location>
</feature>
<organism evidence="3 4">
    <name type="scientific">Pythium oligandrum</name>
    <name type="common">Mycoparasitic fungus</name>
    <dbReference type="NCBI Taxonomy" id="41045"/>
    <lineage>
        <taxon>Eukaryota</taxon>
        <taxon>Sar</taxon>
        <taxon>Stramenopiles</taxon>
        <taxon>Oomycota</taxon>
        <taxon>Peronosporomycetes</taxon>
        <taxon>Pythiales</taxon>
        <taxon>Pythiaceae</taxon>
        <taxon>Pythium</taxon>
    </lineage>
</organism>
<evidence type="ECO:0000313" key="4">
    <source>
        <dbReference type="Proteomes" id="UP000794436"/>
    </source>
</evidence>
<dbReference type="Gene3D" id="3.10.129.10">
    <property type="entry name" value="Hotdog Thioesterase"/>
    <property type="match status" value="2"/>
</dbReference>
<keyword evidence="1" id="KW-0378">Hydrolase</keyword>
<dbReference type="PANTHER" id="PTHR11049">
    <property type="entry name" value="ACYL COENZYME A THIOESTER HYDROLASE"/>
    <property type="match status" value="1"/>
</dbReference>
<dbReference type="InterPro" id="IPR006683">
    <property type="entry name" value="Thioestr_dom"/>
</dbReference>
<dbReference type="Pfam" id="PF03061">
    <property type="entry name" value="4HBT"/>
    <property type="match status" value="2"/>
</dbReference>
<dbReference type="OrthoDB" id="158440at2759"/>
<dbReference type="GO" id="GO:0005829">
    <property type="term" value="C:cytosol"/>
    <property type="evidence" value="ECO:0007669"/>
    <property type="project" value="TreeGrafter"/>
</dbReference>
<dbReference type="PROSITE" id="PS51770">
    <property type="entry name" value="HOTDOG_ACOT"/>
    <property type="match status" value="2"/>
</dbReference>
<gene>
    <name evidence="3" type="ORF">Poli38472_012511</name>
</gene>
<dbReference type="PANTHER" id="PTHR11049:SF24">
    <property type="entry name" value="CYTOSOLIC ACYL COENZYME A THIOESTER HYDROLASE"/>
    <property type="match status" value="1"/>
</dbReference>
<accession>A0A8K1FF69</accession>
<sequence length="366" mass="41280">MATPPRAQIARDATRAAHAAVIGNEALKGKLLGSGPILKTIDQLAAEVCWYVARKTVVTVAFDTFSLLHPVFHGDFVRFEGRALSVSNSSIVCQISVYRQDFASGAFQLTHNVVATFVAINSDGRPSGGLPVLYDPLCPEECDNLRKLAEQRRDLSTRWRKSQDEVSTIGRITHDMMPQWALSQDARAVNIKDTVIETRHPFLLKHANLQRNVFGGVLLDWMDRAALYCARSFTKNECMVTVGMNRVHFKLPIHLSDIISIRARVCRVKKYSLEIEIAVYRLQNMKELISHTGYYKVLNLESLEAPMRRKEIDLKVTADESDQDGMQALLRAYRRQLFEKDDVELLNMPPIPLSISKSFTNPPAKL</sequence>
<feature type="domain" description="HotDog ACOT-type" evidence="2">
    <location>
        <begin position="192"/>
        <end position="303"/>
    </location>
</feature>
<dbReference type="InterPro" id="IPR029069">
    <property type="entry name" value="HotDog_dom_sf"/>
</dbReference>
<evidence type="ECO:0000256" key="1">
    <source>
        <dbReference type="ARBA" id="ARBA00022801"/>
    </source>
</evidence>
<dbReference type="EMBL" id="SPLM01000076">
    <property type="protein sequence ID" value="TMW61320.1"/>
    <property type="molecule type" value="Genomic_DNA"/>
</dbReference>
<reference evidence="3" key="1">
    <citation type="submission" date="2019-03" db="EMBL/GenBank/DDBJ databases">
        <title>Long read genome sequence of the mycoparasitic Pythium oligandrum ATCC 38472 isolated from sugarbeet rhizosphere.</title>
        <authorList>
            <person name="Gaulin E."/>
        </authorList>
    </citation>
    <scope>NUCLEOTIDE SEQUENCE</scope>
    <source>
        <strain evidence="3">ATCC 38472_TT</strain>
    </source>
</reference>
<dbReference type="CDD" id="cd03442">
    <property type="entry name" value="BFIT_BACH"/>
    <property type="match status" value="2"/>
</dbReference>
<protein>
    <recommendedName>
        <fullName evidence="2">HotDog ACOT-type domain-containing protein</fullName>
    </recommendedName>
</protein>
<dbReference type="GO" id="GO:0052816">
    <property type="term" value="F:long-chain fatty acyl-CoA hydrolase activity"/>
    <property type="evidence" value="ECO:0007669"/>
    <property type="project" value="TreeGrafter"/>
</dbReference>
<keyword evidence="4" id="KW-1185">Reference proteome</keyword>
<name>A0A8K1FF69_PYTOL</name>
<dbReference type="SUPFAM" id="SSF54637">
    <property type="entry name" value="Thioesterase/thiol ester dehydrase-isomerase"/>
    <property type="match status" value="2"/>
</dbReference>
<dbReference type="GO" id="GO:0006637">
    <property type="term" value="P:acyl-CoA metabolic process"/>
    <property type="evidence" value="ECO:0007669"/>
    <property type="project" value="TreeGrafter"/>
</dbReference>
<dbReference type="AlphaFoldDB" id="A0A8K1FF69"/>
<evidence type="ECO:0000313" key="3">
    <source>
        <dbReference type="EMBL" id="TMW61320.1"/>
    </source>
</evidence>
<dbReference type="GO" id="GO:0009062">
    <property type="term" value="P:fatty acid catabolic process"/>
    <property type="evidence" value="ECO:0007669"/>
    <property type="project" value="TreeGrafter"/>
</dbReference>
<dbReference type="InterPro" id="IPR040170">
    <property type="entry name" value="Cytosol_ACT"/>
</dbReference>
<proteinExistence type="predicted"/>
<dbReference type="InterPro" id="IPR033120">
    <property type="entry name" value="HOTDOG_ACOT"/>
</dbReference>
<comment type="caution">
    <text evidence="3">The sequence shown here is derived from an EMBL/GenBank/DDBJ whole genome shotgun (WGS) entry which is preliminary data.</text>
</comment>